<dbReference type="PANTHER" id="PTHR10824:SF4">
    <property type="entry name" value="ACYL-COENZYME A THIOESTERASE 1-LIKE"/>
    <property type="match status" value="1"/>
</dbReference>
<dbReference type="GO" id="GO:0047617">
    <property type="term" value="F:fatty acyl-CoA hydrolase activity"/>
    <property type="evidence" value="ECO:0007669"/>
    <property type="project" value="TreeGrafter"/>
</dbReference>
<evidence type="ECO:0000259" key="1">
    <source>
        <dbReference type="Pfam" id="PF08840"/>
    </source>
</evidence>
<sequence length="308" mass="34767">MTYTDFSMETDGFVGHMVEPESKNTGHVVIVIMGGERSIVSGVKVAERFTDFGITGISIPVFGAKGLPKHIDRIPLEMFEPVVKYLKDVKKAKSISVYGFSMGSVYAALVAKYIDGIDNVILCAPSHVPFEGTDASNKCMTGHSIAVYKGMEIPYVSPDFFNSGFMGKYVYDNEAGRKVTNMWIMYRDAFKDKRREEAANFHLETSEARILLIAGTEDEVWPSEYSTKYIKSGLEHAGYNHEYKILIYPNASHLIGIMPSKERNGWLYRAIPIIGLLYRSFAKHREDCMNALEESEREIMHWILGKLN</sequence>
<gene>
    <name evidence="2" type="ORF">SAMN05216529_107121</name>
</gene>
<organism evidence="2 3">
    <name type="scientific">Faecalicatena contorta</name>
    <dbReference type="NCBI Taxonomy" id="39482"/>
    <lineage>
        <taxon>Bacteria</taxon>
        <taxon>Bacillati</taxon>
        <taxon>Bacillota</taxon>
        <taxon>Clostridia</taxon>
        <taxon>Lachnospirales</taxon>
        <taxon>Lachnospiraceae</taxon>
        <taxon>Faecalicatena</taxon>
    </lineage>
</organism>
<dbReference type="EMBL" id="UHJJ01000007">
    <property type="protein sequence ID" value="SUQ14667.1"/>
    <property type="molecule type" value="Genomic_DNA"/>
</dbReference>
<dbReference type="Gene3D" id="3.40.50.1820">
    <property type="entry name" value="alpha/beta hydrolase"/>
    <property type="match status" value="1"/>
</dbReference>
<proteinExistence type="predicted"/>
<dbReference type="GO" id="GO:0006631">
    <property type="term" value="P:fatty acid metabolic process"/>
    <property type="evidence" value="ECO:0007669"/>
    <property type="project" value="TreeGrafter"/>
</dbReference>
<keyword evidence="2" id="KW-0378">Hydrolase</keyword>
<name>A0A315ZW17_9FIRM</name>
<dbReference type="AlphaFoldDB" id="A0A315ZW17"/>
<dbReference type="InterPro" id="IPR014940">
    <property type="entry name" value="BAAT_C"/>
</dbReference>
<protein>
    <submittedName>
        <fullName evidence="2">BAAT / Acyl-CoA thioester hydrolase C terminal</fullName>
    </submittedName>
</protein>
<dbReference type="Proteomes" id="UP000254051">
    <property type="component" value="Unassembled WGS sequence"/>
</dbReference>
<keyword evidence="3" id="KW-1185">Reference proteome</keyword>
<dbReference type="GO" id="GO:0006637">
    <property type="term" value="P:acyl-CoA metabolic process"/>
    <property type="evidence" value="ECO:0007669"/>
    <property type="project" value="TreeGrafter"/>
</dbReference>
<evidence type="ECO:0000313" key="3">
    <source>
        <dbReference type="Proteomes" id="UP000254051"/>
    </source>
</evidence>
<dbReference type="InterPro" id="IPR029058">
    <property type="entry name" value="AB_hydrolase_fold"/>
</dbReference>
<feature type="domain" description="BAAT/Acyl-CoA thioester hydrolase C-terminal" evidence="1">
    <location>
        <begin position="74"/>
        <end position="255"/>
    </location>
</feature>
<evidence type="ECO:0000313" key="2">
    <source>
        <dbReference type="EMBL" id="SUQ14667.1"/>
    </source>
</evidence>
<dbReference type="PANTHER" id="PTHR10824">
    <property type="entry name" value="ACYL-COENZYME A THIOESTERASE-RELATED"/>
    <property type="match status" value="1"/>
</dbReference>
<reference evidence="3" key="1">
    <citation type="submission" date="2017-07" db="EMBL/GenBank/DDBJ databases">
        <authorList>
            <person name="Varghese N."/>
            <person name="Submissions S."/>
        </authorList>
    </citation>
    <scope>NUCLEOTIDE SEQUENCE [LARGE SCALE GENOMIC DNA]</scope>
    <source>
        <strain evidence="3">NLAE-zl-C134</strain>
    </source>
</reference>
<dbReference type="SUPFAM" id="SSF53474">
    <property type="entry name" value="alpha/beta-Hydrolases"/>
    <property type="match status" value="1"/>
</dbReference>
<accession>A0A315ZW17</accession>
<dbReference type="Pfam" id="PF08840">
    <property type="entry name" value="BAAT_C"/>
    <property type="match status" value="1"/>
</dbReference>